<keyword evidence="3" id="KW-1185">Reference proteome</keyword>
<dbReference type="Pfam" id="PF01610">
    <property type="entry name" value="DDE_Tnp_ISL3"/>
    <property type="match status" value="1"/>
</dbReference>
<evidence type="ECO:0000259" key="1">
    <source>
        <dbReference type="Pfam" id="PF01610"/>
    </source>
</evidence>
<dbReference type="Proteomes" id="UP001144323">
    <property type="component" value="Unassembled WGS sequence"/>
</dbReference>
<dbReference type="InterPro" id="IPR002560">
    <property type="entry name" value="Transposase_DDE"/>
</dbReference>
<sequence length="110" mass="12100">MARLAMLVGHCTILREVKRSAQTYANAALVRVAGIDDWAWKKGMNYGTVVVDLERRQVVDVLPDRSAASTAEWSYDRIWVMGADQAARFSLASLLATPSTNLTPSMSRGN</sequence>
<evidence type="ECO:0000313" key="2">
    <source>
        <dbReference type="EMBL" id="GLI96063.1"/>
    </source>
</evidence>
<name>A0A9W6GZZ2_9HYPH</name>
<gene>
    <name evidence="2" type="ORF">LMG27198_50550</name>
</gene>
<feature type="domain" description="Transposase IS204/IS1001/IS1096/IS1165 DDE" evidence="1">
    <location>
        <begin position="34"/>
        <end position="74"/>
    </location>
</feature>
<protein>
    <recommendedName>
        <fullName evidence="1">Transposase IS204/IS1001/IS1096/IS1165 DDE domain-containing protein</fullName>
    </recommendedName>
</protein>
<organism evidence="2 3">
    <name type="scientific">Methylocystis echinoides</name>
    <dbReference type="NCBI Taxonomy" id="29468"/>
    <lineage>
        <taxon>Bacteria</taxon>
        <taxon>Pseudomonadati</taxon>
        <taxon>Pseudomonadota</taxon>
        <taxon>Alphaproteobacteria</taxon>
        <taxon>Hyphomicrobiales</taxon>
        <taxon>Methylocystaceae</taxon>
        <taxon>Methylocystis</taxon>
    </lineage>
</organism>
<accession>A0A9W6GZZ2</accession>
<comment type="caution">
    <text evidence="2">The sequence shown here is derived from an EMBL/GenBank/DDBJ whole genome shotgun (WGS) entry which is preliminary data.</text>
</comment>
<dbReference type="RefSeq" id="WP_281807204.1">
    <property type="nucleotide sequence ID" value="NZ_BSEC01000007.1"/>
</dbReference>
<dbReference type="EMBL" id="BSEC01000007">
    <property type="protein sequence ID" value="GLI96063.1"/>
    <property type="molecule type" value="Genomic_DNA"/>
</dbReference>
<dbReference type="AlphaFoldDB" id="A0A9W6GZZ2"/>
<evidence type="ECO:0000313" key="3">
    <source>
        <dbReference type="Proteomes" id="UP001144323"/>
    </source>
</evidence>
<reference evidence="2" key="1">
    <citation type="journal article" date="2023" name="Int. J. Syst. Evol. Microbiol.">
        <title>Methylocystis iwaonis sp. nov., a type II methane-oxidizing bacterium from surface soil of a rice paddy field in Japan, and emended description of the genus Methylocystis (ex Whittenbury et al. 1970) Bowman et al. 1993.</title>
        <authorList>
            <person name="Kaise H."/>
            <person name="Sawadogo J.B."/>
            <person name="Alam M.S."/>
            <person name="Ueno C."/>
            <person name="Dianou D."/>
            <person name="Shinjo R."/>
            <person name="Asakawa S."/>
        </authorList>
    </citation>
    <scope>NUCLEOTIDE SEQUENCE</scope>
    <source>
        <strain evidence="2">LMG27198</strain>
    </source>
</reference>
<proteinExistence type="predicted"/>